<evidence type="ECO:0000259" key="2">
    <source>
        <dbReference type="Pfam" id="PF00004"/>
    </source>
</evidence>
<feature type="domain" description="ATPase AAA-type core" evidence="2">
    <location>
        <begin position="1"/>
        <end position="44"/>
    </location>
</feature>
<dbReference type="Gene3D" id="3.40.50.300">
    <property type="entry name" value="P-loop containing nucleotide triphosphate hydrolases"/>
    <property type="match status" value="1"/>
</dbReference>
<dbReference type="Gramene" id="A10p01690.2_BraZ1">
    <property type="protein sequence ID" value="A10p01690.2_BraZ1.CDS"/>
    <property type="gene ID" value="A10g01690.2_BraZ1"/>
</dbReference>
<accession>A0A8D9HZS5</accession>
<evidence type="ECO:0000313" key="4">
    <source>
        <dbReference type="Proteomes" id="UP000694005"/>
    </source>
</evidence>
<dbReference type="InterPro" id="IPR003959">
    <property type="entry name" value="ATPase_AAA_core"/>
</dbReference>
<dbReference type="Gene3D" id="1.10.8.60">
    <property type="match status" value="1"/>
</dbReference>
<sequence>MLAEIDGLSDSSQDLFIIGASNRPELIDPALLRPGRFDKLLYVGVNADAVLKALTREFKLSDKDVSLYSVAKKCPSTFTGADMYALCADAWFQAAKRKVLNSDSEDSVPEDDPDSVVVEYVDFIKVQPLSTMDQQLSPSLSISELKKYEALRDQFEDRSS</sequence>
<keyword evidence="1" id="KW-0547">Nucleotide-binding</keyword>
<dbReference type="InterPro" id="IPR027417">
    <property type="entry name" value="P-loop_NTPase"/>
</dbReference>
<evidence type="ECO:0000256" key="1">
    <source>
        <dbReference type="RuleBase" id="RU003651"/>
    </source>
</evidence>
<dbReference type="PROSITE" id="PS00674">
    <property type="entry name" value="AAA"/>
    <property type="match status" value="1"/>
</dbReference>
<dbReference type="PANTHER" id="PTHR23077:SF9">
    <property type="entry name" value="PEROXISOMAL ATPASE PEX6"/>
    <property type="match status" value="1"/>
</dbReference>
<evidence type="ECO:0000313" key="3">
    <source>
        <dbReference type="EMBL" id="CAG7908923.1"/>
    </source>
</evidence>
<dbReference type="GO" id="GO:0005524">
    <property type="term" value="F:ATP binding"/>
    <property type="evidence" value="ECO:0007669"/>
    <property type="project" value="UniProtKB-KW"/>
</dbReference>
<name>A0A8D9HZS5_BRACM</name>
<dbReference type="SUPFAM" id="SSF52540">
    <property type="entry name" value="P-loop containing nucleoside triphosphate hydrolases"/>
    <property type="match status" value="1"/>
</dbReference>
<dbReference type="GO" id="GO:0016887">
    <property type="term" value="F:ATP hydrolysis activity"/>
    <property type="evidence" value="ECO:0007669"/>
    <property type="project" value="InterPro"/>
</dbReference>
<protein>
    <recommendedName>
        <fullName evidence="2">ATPase AAA-type core domain-containing protein</fullName>
    </recommendedName>
</protein>
<organism evidence="3 4">
    <name type="scientific">Brassica campestris</name>
    <name type="common">Field mustard</name>
    <dbReference type="NCBI Taxonomy" id="3711"/>
    <lineage>
        <taxon>Eukaryota</taxon>
        <taxon>Viridiplantae</taxon>
        <taxon>Streptophyta</taxon>
        <taxon>Embryophyta</taxon>
        <taxon>Tracheophyta</taxon>
        <taxon>Spermatophyta</taxon>
        <taxon>Magnoliopsida</taxon>
        <taxon>eudicotyledons</taxon>
        <taxon>Gunneridae</taxon>
        <taxon>Pentapetalae</taxon>
        <taxon>rosids</taxon>
        <taxon>malvids</taxon>
        <taxon>Brassicales</taxon>
        <taxon>Brassicaceae</taxon>
        <taxon>Brassiceae</taxon>
        <taxon>Brassica</taxon>
    </lineage>
</organism>
<dbReference type="EMBL" id="LS974626">
    <property type="protein sequence ID" value="CAG7908923.1"/>
    <property type="molecule type" value="Genomic_DNA"/>
</dbReference>
<gene>
    <name evidence="3" type="ORF">BRAPAZ1V2_A10P01690.2</name>
</gene>
<dbReference type="Pfam" id="PF00004">
    <property type="entry name" value="AAA"/>
    <property type="match status" value="1"/>
</dbReference>
<proteinExistence type="inferred from homology"/>
<dbReference type="AlphaFoldDB" id="A0A8D9HZS5"/>
<comment type="similarity">
    <text evidence="1">Belongs to the AAA ATPase family.</text>
</comment>
<reference evidence="3 4" key="1">
    <citation type="submission" date="2021-07" db="EMBL/GenBank/DDBJ databases">
        <authorList>
            <consortium name="Genoscope - CEA"/>
            <person name="William W."/>
        </authorList>
    </citation>
    <scope>NUCLEOTIDE SEQUENCE [LARGE SCALE GENOMIC DNA]</scope>
</reference>
<dbReference type="InterPro" id="IPR003960">
    <property type="entry name" value="ATPase_AAA_CS"/>
</dbReference>
<dbReference type="PANTHER" id="PTHR23077">
    <property type="entry name" value="AAA-FAMILY ATPASE"/>
    <property type="match status" value="1"/>
</dbReference>
<keyword evidence="1" id="KW-0067">ATP-binding</keyword>
<dbReference type="Proteomes" id="UP000694005">
    <property type="component" value="Chromosome A10"/>
</dbReference>
<dbReference type="InterPro" id="IPR050168">
    <property type="entry name" value="AAA_ATPase_domain"/>
</dbReference>